<dbReference type="KEGG" id="acm:AciX9_3326"/>
<proteinExistence type="predicted"/>
<dbReference type="PaxDb" id="1198114-AciX9_3326"/>
<sequence length="400" mass="43155">MALRGTLTHRKTRRLAQALGIDPPCALGVMEALWHVTGEQCPDGAVGVMSNDDLAMEMFSSVEPDKLVDALILAGLLDRDGTHRLVVHDWHEHSDDTTDLRLGRATRRYATGALPRLTKLSHVERERIWAKYEGTKAEISPQKASSSVYVPQKATESHGVALPVPVPEPVPEPVPGEKLLPLGAQPPPGKLVASANAKRPPSGPQAVLPMIPESANPGRCAEIMLERLAVAAPEKTRRLAADAIRLHAAKLGVSPQKATLLIEGLAVKSQARGEPVNAFWFEDSKWKGAAVANPAAIGMHRPDAVVEPQPEPAAAPEGADTETGRRVWEGMAKAIKAAIGPKSFETWVSPFRQLGILDGVIYLEMPSDNFEHVPDRYELANYLPPTVGEIRFVMGKGRAA</sequence>
<evidence type="ECO:0000313" key="2">
    <source>
        <dbReference type="EMBL" id="ADW70335.1"/>
    </source>
</evidence>
<name>E8X2N8_GRATM</name>
<reference evidence="3" key="1">
    <citation type="submission" date="2011-01" db="EMBL/GenBank/DDBJ databases">
        <title>Complete sequence of chromosome of Acidobacterium sp. MP5ACTX9.</title>
        <authorList>
            <consortium name="US DOE Joint Genome Institute"/>
            <person name="Lucas S."/>
            <person name="Copeland A."/>
            <person name="Lapidus A."/>
            <person name="Cheng J.-F."/>
            <person name="Goodwin L."/>
            <person name="Pitluck S."/>
            <person name="Teshima H."/>
            <person name="Detter J.C."/>
            <person name="Han C."/>
            <person name="Tapia R."/>
            <person name="Land M."/>
            <person name="Hauser L."/>
            <person name="Kyrpides N."/>
            <person name="Ivanova N."/>
            <person name="Ovchinnikova G."/>
            <person name="Pagani I."/>
            <person name="Rawat S.R."/>
            <person name="Mannisto M."/>
            <person name="Haggblom M.M."/>
            <person name="Woyke T."/>
        </authorList>
    </citation>
    <scope>NUCLEOTIDE SEQUENCE [LARGE SCALE GENOMIC DNA]</scope>
    <source>
        <strain evidence="3">MP5ACTX9</strain>
    </source>
</reference>
<accession>E8X2N8</accession>
<keyword evidence="3" id="KW-1185">Reference proteome</keyword>
<feature type="region of interest" description="Disordered" evidence="1">
    <location>
        <begin position="183"/>
        <end position="204"/>
    </location>
</feature>
<dbReference type="STRING" id="1198114.AciX9_3326"/>
<dbReference type="AlphaFoldDB" id="E8X2N8"/>
<gene>
    <name evidence="2" type="ordered locus">AciX9_3326</name>
</gene>
<dbReference type="eggNOG" id="COG1403">
    <property type="taxonomic scope" value="Bacteria"/>
</dbReference>
<evidence type="ECO:0000256" key="1">
    <source>
        <dbReference type="SAM" id="MobiDB-lite"/>
    </source>
</evidence>
<dbReference type="EMBL" id="CP002480">
    <property type="protein sequence ID" value="ADW70335.1"/>
    <property type="molecule type" value="Genomic_DNA"/>
</dbReference>
<protein>
    <recommendedName>
        <fullName evidence="4">DnaA N-terminal domain-containing protein</fullName>
    </recommendedName>
</protein>
<organism evidence="3">
    <name type="scientific">Granulicella tundricola (strain ATCC BAA-1859 / DSM 23138 / MP5ACTX9)</name>
    <dbReference type="NCBI Taxonomy" id="1198114"/>
    <lineage>
        <taxon>Bacteria</taxon>
        <taxon>Pseudomonadati</taxon>
        <taxon>Acidobacteriota</taxon>
        <taxon>Terriglobia</taxon>
        <taxon>Terriglobales</taxon>
        <taxon>Acidobacteriaceae</taxon>
        <taxon>Granulicella</taxon>
    </lineage>
</organism>
<dbReference type="Proteomes" id="UP000000343">
    <property type="component" value="Chromosome"/>
</dbReference>
<evidence type="ECO:0000313" key="3">
    <source>
        <dbReference type="Proteomes" id="UP000000343"/>
    </source>
</evidence>
<evidence type="ECO:0008006" key="4">
    <source>
        <dbReference type="Google" id="ProtNLM"/>
    </source>
</evidence>
<dbReference type="HOGENOM" id="CLU_688434_0_0_0"/>